<evidence type="ECO:0000259" key="6">
    <source>
        <dbReference type="Pfam" id="PF01850"/>
    </source>
</evidence>
<reference evidence="7 8" key="1">
    <citation type="submission" date="2022-03" db="EMBL/GenBank/DDBJ databases">
        <title>Isotopic signatures of nitrous oxide derived from detoxification processes.</title>
        <authorList>
            <person name="Behrendt U."/>
            <person name="Buchen C."/>
            <person name="Well R."/>
            <person name="Ulrich A."/>
            <person name="Rohe L."/>
            <person name="Kolb S."/>
            <person name="Schloter M."/>
            <person name="Horn M.A."/>
            <person name="Augustin J."/>
        </authorList>
    </citation>
    <scope>NUCLEOTIDE SEQUENCE [LARGE SCALE GENOMIC DNA]</scope>
    <source>
        <strain evidence="7 8">S4-C24</strain>
    </source>
</reference>
<name>A0ABY3W540_9MICC</name>
<dbReference type="Pfam" id="PF01850">
    <property type="entry name" value="PIN"/>
    <property type="match status" value="1"/>
</dbReference>
<evidence type="ECO:0000256" key="1">
    <source>
        <dbReference type="ARBA" id="ARBA00022722"/>
    </source>
</evidence>
<dbReference type="Gene3D" id="3.40.50.1010">
    <property type="entry name" value="5'-nuclease"/>
    <property type="match status" value="1"/>
</dbReference>
<evidence type="ECO:0000256" key="3">
    <source>
        <dbReference type="ARBA" id="ARBA00022801"/>
    </source>
</evidence>
<keyword evidence="1" id="KW-0540">Nuclease</keyword>
<gene>
    <name evidence="7" type="ORF">MNQ99_15440</name>
</gene>
<accession>A0ABY3W540</accession>
<dbReference type="EMBL" id="CP093326">
    <property type="protein sequence ID" value="UNK45310.1"/>
    <property type="molecule type" value="Genomic_DNA"/>
</dbReference>
<dbReference type="RefSeq" id="WP_241913560.1">
    <property type="nucleotide sequence ID" value="NZ_CP093326.1"/>
</dbReference>
<dbReference type="Proteomes" id="UP000829069">
    <property type="component" value="Chromosome"/>
</dbReference>
<keyword evidence="8" id="KW-1185">Reference proteome</keyword>
<dbReference type="SUPFAM" id="SSF88723">
    <property type="entry name" value="PIN domain-like"/>
    <property type="match status" value="1"/>
</dbReference>
<dbReference type="InterPro" id="IPR002716">
    <property type="entry name" value="PIN_dom"/>
</dbReference>
<evidence type="ECO:0000256" key="2">
    <source>
        <dbReference type="ARBA" id="ARBA00022723"/>
    </source>
</evidence>
<keyword evidence="4" id="KW-0460">Magnesium</keyword>
<keyword evidence="3" id="KW-0378">Hydrolase</keyword>
<keyword evidence="2" id="KW-0479">Metal-binding</keyword>
<evidence type="ECO:0000313" key="8">
    <source>
        <dbReference type="Proteomes" id="UP000829069"/>
    </source>
</evidence>
<sequence length="162" mass="17385">MTTRTEPSPTAAGPAPTPAETSGRRRARGLLLDTDVVAELRRENPDPAVVAFLQRRRRSRVYISALTLGELHALSTQDSALAGRADSWLVELTERFAAYILPVDLQVAEAWAPLAVQDVPAVESLIAATAVKHCLTVVSGNAEGYRRLSVEACDPWKSAPAG</sequence>
<feature type="region of interest" description="Disordered" evidence="5">
    <location>
        <begin position="1"/>
        <end position="27"/>
    </location>
</feature>
<dbReference type="InterPro" id="IPR029060">
    <property type="entry name" value="PIN-like_dom_sf"/>
</dbReference>
<proteinExistence type="predicted"/>
<evidence type="ECO:0000313" key="7">
    <source>
        <dbReference type="EMBL" id="UNK45310.1"/>
    </source>
</evidence>
<feature type="compositionally biased region" description="Low complexity" evidence="5">
    <location>
        <begin position="1"/>
        <end position="21"/>
    </location>
</feature>
<evidence type="ECO:0000256" key="5">
    <source>
        <dbReference type="SAM" id="MobiDB-lite"/>
    </source>
</evidence>
<protein>
    <submittedName>
        <fullName evidence="7">PIN domain-containing protein</fullName>
    </submittedName>
</protein>
<feature type="domain" description="PIN" evidence="6">
    <location>
        <begin position="31"/>
        <end position="143"/>
    </location>
</feature>
<organism evidence="7 8">
    <name type="scientific">Arthrobacter sulfonylureivorans</name>
    <dbReference type="NCBI Taxonomy" id="2486855"/>
    <lineage>
        <taxon>Bacteria</taxon>
        <taxon>Bacillati</taxon>
        <taxon>Actinomycetota</taxon>
        <taxon>Actinomycetes</taxon>
        <taxon>Micrococcales</taxon>
        <taxon>Micrococcaceae</taxon>
        <taxon>Arthrobacter</taxon>
    </lineage>
</organism>
<evidence type="ECO:0000256" key="4">
    <source>
        <dbReference type="ARBA" id="ARBA00022842"/>
    </source>
</evidence>